<feature type="region of interest" description="Disordered" evidence="1">
    <location>
        <begin position="1"/>
        <end position="50"/>
    </location>
</feature>
<keyword evidence="3" id="KW-1185">Reference proteome</keyword>
<gene>
    <name evidence="2" type="ORF">EVAR_86945_1</name>
</gene>
<proteinExistence type="predicted"/>
<comment type="caution">
    <text evidence="2">The sequence shown here is derived from an EMBL/GenBank/DDBJ whole genome shotgun (WGS) entry which is preliminary data.</text>
</comment>
<evidence type="ECO:0000313" key="2">
    <source>
        <dbReference type="EMBL" id="GBP46692.1"/>
    </source>
</evidence>
<evidence type="ECO:0000313" key="3">
    <source>
        <dbReference type="Proteomes" id="UP000299102"/>
    </source>
</evidence>
<organism evidence="2 3">
    <name type="scientific">Eumeta variegata</name>
    <name type="common">Bagworm moth</name>
    <name type="synonym">Eumeta japonica</name>
    <dbReference type="NCBI Taxonomy" id="151549"/>
    <lineage>
        <taxon>Eukaryota</taxon>
        <taxon>Metazoa</taxon>
        <taxon>Ecdysozoa</taxon>
        <taxon>Arthropoda</taxon>
        <taxon>Hexapoda</taxon>
        <taxon>Insecta</taxon>
        <taxon>Pterygota</taxon>
        <taxon>Neoptera</taxon>
        <taxon>Endopterygota</taxon>
        <taxon>Lepidoptera</taxon>
        <taxon>Glossata</taxon>
        <taxon>Ditrysia</taxon>
        <taxon>Tineoidea</taxon>
        <taxon>Psychidae</taxon>
        <taxon>Oiketicinae</taxon>
        <taxon>Eumeta</taxon>
    </lineage>
</organism>
<reference evidence="2 3" key="1">
    <citation type="journal article" date="2019" name="Commun. Biol.">
        <title>The bagworm genome reveals a unique fibroin gene that provides high tensile strength.</title>
        <authorList>
            <person name="Kono N."/>
            <person name="Nakamura H."/>
            <person name="Ohtoshi R."/>
            <person name="Tomita M."/>
            <person name="Numata K."/>
            <person name="Arakawa K."/>
        </authorList>
    </citation>
    <scope>NUCLEOTIDE SEQUENCE [LARGE SCALE GENOMIC DNA]</scope>
</reference>
<dbReference type="EMBL" id="BGZK01000488">
    <property type="protein sequence ID" value="GBP46692.1"/>
    <property type="molecule type" value="Genomic_DNA"/>
</dbReference>
<dbReference type="AlphaFoldDB" id="A0A4C1W840"/>
<name>A0A4C1W840_EUMVA</name>
<sequence>MDNDSAAGERGRGSGRGQGRAAPAAASARPETARKKLNAPRGPEPAYAYEHGYGTDEIHFIDGSTESGSVEWY</sequence>
<protein>
    <submittedName>
        <fullName evidence="2">Uncharacterized protein</fullName>
    </submittedName>
</protein>
<accession>A0A4C1W840</accession>
<evidence type="ECO:0000256" key="1">
    <source>
        <dbReference type="SAM" id="MobiDB-lite"/>
    </source>
</evidence>
<feature type="compositionally biased region" description="Low complexity" evidence="1">
    <location>
        <begin position="19"/>
        <end position="30"/>
    </location>
</feature>
<dbReference type="Proteomes" id="UP000299102">
    <property type="component" value="Unassembled WGS sequence"/>
</dbReference>